<dbReference type="eggNOG" id="ENOG502R60X">
    <property type="taxonomic scope" value="Eukaryota"/>
</dbReference>
<feature type="transmembrane region" description="Helical" evidence="2">
    <location>
        <begin position="242"/>
        <end position="265"/>
    </location>
</feature>
<evidence type="ECO:0000313" key="4">
    <source>
        <dbReference type="EMBL" id="OQU83013.1"/>
    </source>
</evidence>
<dbReference type="InParanoid" id="A0A1Z5RGW2"/>
<dbReference type="EMBL" id="CM000764">
    <property type="protein sequence ID" value="OQU83013.1"/>
    <property type="molecule type" value="Genomic_DNA"/>
</dbReference>
<feature type="signal peptide" evidence="3">
    <location>
        <begin position="1"/>
        <end position="21"/>
    </location>
</feature>
<name>A0A1Z5RGW2_SORBI</name>
<reference evidence="4 5" key="1">
    <citation type="journal article" date="2009" name="Nature">
        <title>The Sorghum bicolor genome and the diversification of grasses.</title>
        <authorList>
            <person name="Paterson A.H."/>
            <person name="Bowers J.E."/>
            <person name="Bruggmann R."/>
            <person name="Dubchak I."/>
            <person name="Grimwood J."/>
            <person name="Gundlach H."/>
            <person name="Haberer G."/>
            <person name="Hellsten U."/>
            <person name="Mitros T."/>
            <person name="Poliakov A."/>
            <person name="Schmutz J."/>
            <person name="Spannagl M."/>
            <person name="Tang H."/>
            <person name="Wang X."/>
            <person name="Wicker T."/>
            <person name="Bharti A.K."/>
            <person name="Chapman J."/>
            <person name="Feltus F.A."/>
            <person name="Gowik U."/>
            <person name="Grigoriev I.V."/>
            <person name="Lyons E."/>
            <person name="Maher C.A."/>
            <person name="Martis M."/>
            <person name="Narechania A."/>
            <person name="Otillar R.P."/>
            <person name="Penning B.W."/>
            <person name="Salamov A.A."/>
            <person name="Wang Y."/>
            <person name="Zhang L."/>
            <person name="Carpita N.C."/>
            <person name="Freeling M."/>
            <person name="Gingle A.R."/>
            <person name="Hash C.T."/>
            <person name="Keller B."/>
            <person name="Klein P."/>
            <person name="Kresovich S."/>
            <person name="McCann M.C."/>
            <person name="Ming R."/>
            <person name="Peterson D.G."/>
            <person name="Mehboob-ur-Rahman"/>
            <person name="Ware D."/>
            <person name="Westhoff P."/>
            <person name="Mayer K.F."/>
            <person name="Messing J."/>
            <person name="Rokhsar D.S."/>
        </authorList>
    </citation>
    <scope>NUCLEOTIDE SEQUENCE [LARGE SCALE GENOMIC DNA]</scope>
    <source>
        <strain evidence="5">cv. BTx623</strain>
    </source>
</reference>
<feature type="region of interest" description="Disordered" evidence="1">
    <location>
        <begin position="117"/>
        <end position="137"/>
    </location>
</feature>
<proteinExistence type="predicted"/>
<organism evidence="4 5">
    <name type="scientific">Sorghum bicolor</name>
    <name type="common">Sorghum</name>
    <name type="synonym">Sorghum vulgare</name>
    <dbReference type="NCBI Taxonomy" id="4558"/>
    <lineage>
        <taxon>Eukaryota</taxon>
        <taxon>Viridiplantae</taxon>
        <taxon>Streptophyta</taxon>
        <taxon>Embryophyta</taxon>
        <taxon>Tracheophyta</taxon>
        <taxon>Spermatophyta</taxon>
        <taxon>Magnoliopsida</taxon>
        <taxon>Liliopsida</taxon>
        <taxon>Poales</taxon>
        <taxon>Poaceae</taxon>
        <taxon>PACMAD clade</taxon>
        <taxon>Panicoideae</taxon>
        <taxon>Andropogonodae</taxon>
        <taxon>Andropogoneae</taxon>
        <taxon>Sorghinae</taxon>
        <taxon>Sorghum</taxon>
    </lineage>
</organism>
<feature type="transmembrane region" description="Helical" evidence="2">
    <location>
        <begin position="148"/>
        <end position="167"/>
    </location>
</feature>
<sequence length="313" mass="33238">MSAASLLFAWLAAGTLRRCGAMGEEEVFSGVLWGLSPLIWAYLYSWTAALSRGAGGGSGTAGFARTDTACLLLLANAMDRLIAPVAGAAAIVLPPLYSAYACGRALAKRRQRAGTERWSAATVASTPTYQSRAEEQEERERKAHSVSFLETVALTFSVNVGCISWMLPETKWEAPSTEAVFYLAGPLILAVQLMLMPPCMFGSPVLAMDDVRAVAAVVGAVGWLVVGTSVVGSLFGTIAGTVVVWMGELGMVGFLGYFLAVEAHYEQLMVIERRKPRRAKDASGLLDGRDSGDACSAHIDMLRACLIGGVKVY</sequence>
<keyword evidence="3" id="KW-0732">Signal</keyword>
<reference evidence="5" key="2">
    <citation type="journal article" date="2018" name="Plant J.">
        <title>The Sorghum bicolor reference genome: improved assembly, gene annotations, a transcriptome atlas, and signatures of genome organization.</title>
        <authorList>
            <person name="McCormick R.F."/>
            <person name="Truong S.K."/>
            <person name="Sreedasyam A."/>
            <person name="Jenkins J."/>
            <person name="Shu S."/>
            <person name="Sims D."/>
            <person name="Kennedy M."/>
            <person name="Amirebrahimi M."/>
            <person name="Weers B.D."/>
            <person name="McKinley B."/>
            <person name="Mattison A."/>
            <person name="Morishige D.T."/>
            <person name="Grimwood J."/>
            <person name="Schmutz J."/>
            <person name="Mullet J.E."/>
        </authorList>
    </citation>
    <scope>NUCLEOTIDE SEQUENCE [LARGE SCALE GENOMIC DNA]</scope>
    <source>
        <strain evidence="5">cv. BTx623</strain>
    </source>
</reference>
<feature type="transmembrane region" description="Helical" evidence="2">
    <location>
        <begin position="81"/>
        <end position="102"/>
    </location>
</feature>
<dbReference type="Gramene" id="OQU83013">
    <property type="protein sequence ID" value="OQU83013"/>
    <property type="gene ID" value="SORBI_3005G061400"/>
</dbReference>
<gene>
    <name evidence="4" type="ORF">SORBI_3005G061400</name>
</gene>
<feature type="compositionally biased region" description="Polar residues" evidence="1">
    <location>
        <begin position="122"/>
        <end position="131"/>
    </location>
</feature>
<feature type="transmembrane region" description="Helical" evidence="2">
    <location>
        <begin position="213"/>
        <end position="236"/>
    </location>
</feature>
<evidence type="ECO:0000313" key="5">
    <source>
        <dbReference type="Proteomes" id="UP000000768"/>
    </source>
</evidence>
<dbReference type="AlphaFoldDB" id="A0A1Z5RGW2"/>
<keyword evidence="2" id="KW-0472">Membrane</keyword>
<dbReference type="Proteomes" id="UP000000768">
    <property type="component" value="Chromosome 5"/>
</dbReference>
<protein>
    <submittedName>
        <fullName evidence="4">Uncharacterized protein</fullName>
    </submittedName>
</protein>
<keyword evidence="5" id="KW-1185">Reference proteome</keyword>
<evidence type="ECO:0000256" key="3">
    <source>
        <dbReference type="SAM" id="SignalP"/>
    </source>
</evidence>
<feature type="transmembrane region" description="Helical" evidence="2">
    <location>
        <begin position="179"/>
        <end position="201"/>
    </location>
</feature>
<evidence type="ECO:0000256" key="2">
    <source>
        <dbReference type="SAM" id="Phobius"/>
    </source>
</evidence>
<dbReference type="FunCoup" id="A0A1Z5RGW2">
    <property type="interactions" value="112"/>
</dbReference>
<keyword evidence="2" id="KW-0812">Transmembrane</keyword>
<accession>A0A1Z5RGW2</accession>
<keyword evidence="2" id="KW-1133">Transmembrane helix</keyword>
<dbReference type="OMA" id="MCTIRSQ"/>
<evidence type="ECO:0000256" key="1">
    <source>
        <dbReference type="SAM" id="MobiDB-lite"/>
    </source>
</evidence>
<feature type="chain" id="PRO_5012916081" evidence="3">
    <location>
        <begin position="22"/>
        <end position="313"/>
    </location>
</feature>